<dbReference type="PaxDb" id="4081-Solyc01g110150.2.1"/>
<protein>
    <submittedName>
        <fullName evidence="2">Uncharacterized protein</fullName>
    </submittedName>
</protein>
<reference evidence="2" key="1">
    <citation type="journal article" date="2012" name="Nature">
        <title>The tomato genome sequence provides insights into fleshy fruit evolution.</title>
        <authorList>
            <consortium name="Tomato Genome Consortium"/>
        </authorList>
    </citation>
    <scope>NUCLEOTIDE SEQUENCE [LARGE SCALE GENOMIC DNA]</scope>
    <source>
        <strain evidence="2">cv. Heinz 1706</strain>
    </source>
</reference>
<evidence type="ECO:0000313" key="2">
    <source>
        <dbReference type="EnsemblPlants" id="Solyc01g110150.2.1.1"/>
    </source>
</evidence>
<evidence type="ECO:0000313" key="3">
    <source>
        <dbReference type="Proteomes" id="UP000004994"/>
    </source>
</evidence>
<keyword evidence="3" id="KW-1185">Reference proteome</keyword>
<sequence length="223" mass="25602">SFNKEKTPPQVNYFNTNPYHFSRKSEANMLRILGKNLRISKSATMVARSESEIDAHDLFDDLSSWEFVNPSDDEQEDSYSFTDQTDDDDDDELMLKEDDSCEIGSPSSDISMKSESESGSPLPVQTIGALVVCHVGFNHQEKYSRDDDQEEDDEEEEEDEEEEDYDYDLDDELVPNWLSDKVGRQRIRKLGKRACSKMNKSRKAPHVFNRPGCVHGKHGFGMR</sequence>
<feature type="compositionally biased region" description="Low complexity" evidence="1">
    <location>
        <begin position="105"/>
        <end position="120"/>
    </location>
</feature>
<feature type="region of interest" description="Disordered" evidence="1">
    <location>
        <begin position="140"/>
        <end position="172"/>
    </location>
</feature>
<organism evidence="2">
    <name type="scientific">Solanum lycopersicum</name>
    <name type="common">Tomato</name>
    <name type="synonym">Lycopersicon esculentum</name>
    <dbReference type="NCBI Taxonomy" id="4081"/>
    <lineage>
        <taxon>Eukaryota</taxon>
        <taxon>Viridiplantae</taxon>
        <taxon>Streptophyta</taxon>
        <taxon>Embryophyta</taxon>
        <taxon>Tracheophyta</taxon>
        <taxon>Spermatophyta</taxon>
        <taxon>Magnoliopsida</taxon>
        <taxon>eudicotyledons</taxon>
        <taxon>Gunneridae</taxon>
        <taxon>Pentapetalae</taxon>
        <taxon>asterids</taxon>
        <taxon>lamiids</taxon>
        <taxon>Solanales</taxon>
        <taxon>Solanaceae</taxon>
        <taxon>Solanoideae</taxon>
        <taxon>Solaneae</taxon>
        <taxon>Solanum</taxon>
        <taxon>Solanum subgen. Lycopersicon</taxon>
    </lineage>
</organism>
<dbReference type="InParanoid" id="A0A3Q7EV69"/>
<dbReference type="OMA" id="GKHGFGM"/>
<dbReference type="PANTHER" id="PTHR48213:SF1">
    <property type="entry name" value="PROSTATIC SPERMINE-BINDING-LIKE PROTEIN"/>
    <property type="match status" value="1"/>
</dbReference>
<dbReference type="Proteomes" id="UP000004994">
    <property type="component" value="Chromosome 1"/>
</dbReference>
<evidence type="ECO:0000256" key="1">
    <source>
        <dbReference type="SAM" id="MobiDB-lite"/>
    </source>
</evidence>
<dbReference type="PANTHER" id="PTHR48213">
    <property type="entry name" value="VID27-LIKE PROTEIN"/>
    <property type="match status" value="1"/>
</dbReference>
<dbReference type="Gramene" id="Solyc01g110150.2.1">
    <property type="protein sequence ID" value="Solyc01g110150.2.1.1"/>
    <property type="gene ID" value="Solyc01g110150.2"/>
</dbReference>
<reference evidence="2" key="2">
    <citation type="submission" date="2019-01" db="UniProtKB">
        <authorList>
            <consortium name="EnsemblPlants"/>
        </authorList>
    </citation>
    <scope>IDENTIFICATION</scope>
    <source>
        <strain evidence="2">cv. Heinz 1706</strain>
    </source>
</reference>
<name>A0A3Q7EV69_SOLLC</name>
<feature type="region of interest" description="Disordered" evidence="1">
    <location>
        <begin position="67"/>
        <end position="122"/>
    </location>
</feature>
<dbReference type="EnsemblPlants" id="Solyc01g110150.2.1">
    <property type="protein sequence ID" value="Solyc01g110150.2.1.1"/>
    <property type="gene ID" value="Solyc01g110150.2"/>
</dbReference>
<accession>A0A3Q7EV69</accession>
<proteinExistence type="predicted"/>
<dbReference type="AlphaFoldDB" id="A0A3Q7EV69"/>
<feature type="compositionally biased region" description="Acidic residues" evidence="1">
    <location>
        <begin position="147"/>
        <end position="172"/>
    </location>
</feature>